<dbReference type="Gene3D" id="2.160.10.10">
    <property type="entry name" value="Hexapeptide repeat proteins"/>
    <property type="match status" value="1"/>
</dbReference>
<dbReference type="InterPro" id="IPR045304">
    <property type="entry name" value="LbH_SAT"/>
</dbReference>
<dbReference type="InterPro" id="IPR053376">
    <property type="entry name" value="Serine_acetyltransferase"/>
</dbReference>
<dbReference type="InterPro" id="IPR001451">
    <property type="entry name" value="Hexapep"/>
</dbReference>
<dbReference type="Proteomes" id="UP000242951">
    <property type="component" value="Unassembled WGS sequence"/>
</dbReference>
<organism evidence="11 12">
    <name type="scientific">Candidatus Burkholderia pumila</name>
    <dbReference type="NCBI Taxonomy" id="1090375"/>
    <lineage>
        <taxon>Bacteria</taxon>
        <taxon>Pseudomonadati</taxon>
        <taxon>Pseudomonadota</taxon>
        <taxon>Betaproteobacteria</taxon>
        <taxon>Burkholderiales</taxon>
        <taxon>Burkholderiaceae</taxon>
        <taxon>Burkholderia</taxon>
    </lineage>
</organism>
<evidence type="ECO:0000256" key="5">
    <source>
        <dbReference type="ARBA" id="ARBA00022605"/>
    </source>
</evidence>
<dbReference type="EC" id="2.3.1.30" evidence="3"/>
<evidence type="ECO:0000313" key="12">
    <source>
        <dbReference type="Proteomes" id="UP000242951"/>
    </source>
</evidence>
<evidence type="ECO:0000256" key="7">
    <source>
        <dbReference type="ARBA" id="ARBA00023315"/>
    </source>
</evidence>
<keyword evidence="6 11" id="KW-0808">Transferase</keyword>
<proteinExistence type="inferred from homology"/>
<dbReference type="NCBIfam" id="NF041874">
    <property type="entry name" value="EPS_EpsC"/>
    <property type="match status" value="1"/>
</dbReference>
<evidence type="ECO:0000256" key="2">
    <source>
        <dbReference type="ARBA" id="ARBA00007274"/>
    </source>
</evidence>
<dbReference type="InterPro" id="IPR010493">
    <property type="entry name" value="Ser_AcTrfase_N"/>
</dbReference>
<dbReference type="InterPro" id="IPR042122">
    <property type="entry name" value="Ser_AcTrfase_N_sf"/>
</dbReference>
<evidence type="ECO:0000313" key="11">
    <source>
        <dbReference type="EMBL" id="KMQ80169.1"/>
    </source>
</evidence>
<dbReference type="Pfam" id="PF00132">
    <property type="entry name" value="Hexapep"/>
    <property type="match status" value="1"/>
</dbReference>
<evidence type="ECO:0000259" key="10">
    <source>
        <dbReference type="Pfam" id="PF06426"/>
    </source>
</evidence>
<feature type="region of interest" description="Disordered" evidence="9">
    <location>
        <begin position="1"/>
        <end position="20"/>
    </location>
</feature>
<keyword evidence="12" id="KW-1185">Reference proteome</keyword>
<keyword evidence="7 11" id="KW-0012">Acyltransferase</keyword>
<feature type="region of interest" description="Disordered" evidence="9">
    <location>
        <begin position="367"/>
        <end position="392"/>
    </location>
</feature>
<dbReference type="InterPro" id="IPR011004">
    <property type="entry name" value="Trimer_LpxA-like_sf"/>
</dbReference>
<evidence type="ECO:0000256" key="8">
    <source>
        <dbReference type="ARBA" id="ARBA00049486"/>
    </source>
</evidence>
<keyword evidence="5" id="KW-0028">Amino-acid biosynthesis</keyword>
<evidence type="ECO:0000256" key="3">
    <source>
        <dbReference type="ARBA" id="ARBA00013266"/>
    </source>
</evidence>
<evidence type="ECO:0000256" key="9">
    <source>
        <dbReference type="SAM" id="MobiDB-lite"/>
    </source>
</evidence>
<comment type="similarity">
    <text evidence="2">Belongs to the transferase hexapeptide repeat family.</text>
</comment>
<dbReference type="EMBL" id="LELG01000143">
    <property type="protein sequence ID" value="KMQ80169.1"/>
    <property type="molecule type" value="Genomic_DNA"/>
</dbReference>
<evidence type="ECO:0000256" key="1">
    <source>
        <dbReference type="ARBA" id="ARBA00004876"/>
    </source>
</evidence>
<feature type="domain" description="Serine acetyltransferase N-terminal" evidence="10">
    <location>
        <begin position="163"/>
        <end position="237"/>
    </location>
</feature>
<dbReference type="SUPFAM" id="SSF51161">
    <property type="entry name" value="Trimeric LpxA-like enzymes"/>
    <property type="match status" value="1"/>
</dbReference>
<comment type="catalytic activity">
    <reaction evidence="8">
        <text>L-serine + acetyl-CoA = O-acetyl-L-serine + CoA</text>
        <dbReference type="Rhea" id="RHEA:24560"/>
        <dbReference type="ChEBI" id="CHEBI:33384"/>
        <dbReference type="ChEBI" id="CHEBI:57287"/>
        <dbReference type="ChEBI" id="CHEBI:57288"/>
        <dbReference type="ChEBI" id="CHEBI:58340"/>
        <dbReference type="EC" id="2.3.1.30"/>
    </reaction>
</comment>
<protein>
    <recommendedName>
        <fullName evidence="4">Serine acetyltransferase</fullName>
        <ecNumber evidence="3">2.3.1.30</ecNumber>
    </recommendedName>
</protein>
<dbReference type="GO" id="GO:0009001">
    <property type="term" value="F:serine O-acetyltransferase activity"/>
    <property type="evidence" value="ECO:0007669"/>
    <property type="project" value="UniProtKB-EC"/>
</dbReference>
<reference evidence="11 12" key="1">
    <citation type="submission" date="2015-06" db="EMBL/GenBank/DDBJ databases">
        <title>Comparative genomics of Burkholderia leaf nodule symbionts.</title>
        <authorList>
            <person name="Carlier A."/>
            <person name="Eberl L."/>
            <person name="Pinto-Carbo M."/>
        </authorList>
    </citation>
    <scope>NUCLEOTIDE SEQUENCE [LARGE SCALE GENOMIC DNA]</scope>
    <source>
        <strain evidence="11 12">UZHbot3</strain>
    </source>
</reference>
<dbReference type="Gene3D" id="1.10.3130.10">
    <property type="entry name" value="serine acetyltransferase, domain 1"/>
    <property type="match status" value="1"/>
</dbReference>
<dbReference type="Pfam" id="PF06426">
    <property type="entry name" value="SATase_N"/>
    <property type="match status" value="1"/>
</dbReference>
<sequence>MRATGPCDGSTPATSPCGHERYAPLATTLTARGKRARKRLLLALVRYAPRTRWPFSCFDTDMQNKPPPLDVTPPHAVSHDGTSLGPHEWGLSRIVADLRQSREELHRTRHPLGIRELPSREAIKTIVNGLRSTLFPTHYGAPDLTDESVDYYVGQTLESTLRLLHEQIRRALRFLPENRDTSDAELSAQAFAIARHFGTQLPQIRALLVSDIQAAFTGDPAAQHITEILLCYPGIWAMTHHRLAHALHKLGVPLLARFINEIAHSLTGIDIHPGATIGPSFFIDHGTGVVIGETAVIGQHVRVYQAVTLGAKSFPSMSDGSLVKGNARHPIVEDDVVIYAGSTILGRVTIGKGSVVGGNVWLTHSVPPGSNVSQGKVREGDGADAPSHGFGT</sequence>
<evidence type="ECO:0000256" key="6">
    <source>
        <dbReference type="ARBA" id="ARBA00022679"/>
    </source>
</evidence>
<name>A0ABR5HLF6_9BURK</name>
<accession>A0ABR5HLF6</accession>
<dbReference type="CDD" id="cd03354">
    <property type="entry name" value="LbH_SAT"/>
    <property type="match status" value="1"/>
</dbReference>
<evidence type="ECO:0000256" key="4">
    <source>
        <dbReference type="ARBA" id="ARBA00018522"/>
    </source>
</evidence>
<comment type="caution">
    <text evidence="11">The sequence shown here is derived from an EMBL/GenBank/DDBJ whole genome shotgun (WGS) entry which is preliminary data.</text>
</comment>
<dbReference type="PANTHER" id="PTHR42811">
    <property type="entry name" value="SERINE ACETYLTRANSFERASE"/>
    <property type="match status" value="1"/>
</dbReference>
<comment type="pathway">
    <text evidence="1">Amino-acid biosynthesis; L-cysteine biosynthesis; L-cysteine from L-serine: step 1/2.</text>
</comment>
<gene>
    <name evidence="11" type="ORF">BPMI_02937c</name>
</gene>